<proteinExistence type="predicted"/>
<name>A0A4C1WMY3_EUMVA</name>
<sequence length="224" mass="25357">MSALKVNIKIRITICGNSRSGNVFNNPTIKSIPPCGYTIACRINGYKDSWVATRNWMSQRGTTSYWLDGRPAQGRESPSVKGGPRIYVVESKGEVSLSEVQCMHRLQSVLNDETSLRAIVFRWFREFRNGHNSSSAEHTGRPLSTDTLDKSVRVRKMIKDDGLRVSNVFEKGFRKKHKSCGKFKSFVKVHTKAVWRRAAATAARALRYSIRAFVELCLGRLVKM</sequence>
<protein>
    <recommendedName>
        <fullName evidence="3">Mos1 transposase HTH domain-containing protein</fullName>
    </recommendedName>
</protein>
<gene>
    <name evidence="1" type="ORF">EVAR_37771_1</name>
</gene>
<dbReference type="Proteomes" id="UP000299102">
    <property type="component" value="Unassembled WGS sequence"/>
</dbReference>
<keyword evidence="2" id="KW-1185">Reference proteome</keyword>
<evidence type="ECO:0000313" key="2">
    <source>
        <dbReference type="Proteomes" id="UP000299102"/>
    </source>
</evidence>
<organism evidence="1 2">
    <name type="scientific">Eumeta variegata</name>
    <name type="common">Bagworm moth</name>
    <name type="synonym">Eumeta japonica</name>
    <dbReference type="NCBI Taxonomy" id="151549"/>
    <lineage>
        <taxon>Eukaryota</taxon>
        <taxon>Metazoa</taxon>
        <taxon>Ecdysozoa</taxon>
        <taxon>Arthropoda</taxon>
        <taxon>Hexapoda</taxon>
        <taxon>Insecta</taxon>
        <taxon>Pterygota</taxon>
        <taxon>Neoptera</taxon>
        <taxon>Endopterygota</taxon>
        <taxon>Lepidoptera</taxon>
        <taxon>Glossata</taxon>
        <taxon>Ditrysia</taxon>
        <taxon>Tineoidea</taxon>
        <taxon>Psychidae</taxon>
        <taxon>Oiketicinae</taxon>
        <taxon>Eumeta</taxon>
    </lineage>
</organism>
<reference evidence="1 2" key="1">
    <citation type="journal article" date="2019" name="Commun. Biol.">
        <title>The bagworm genome reveals a unique fibroin gene that provides high tensile strength.</title>
        <authorList>
            <person name="Kono N."/>
            <person name="Nakamura H."/>
            <person name="Ohtoshi R."/>
            <person name="Tomita M."/>
            <person name="Numata K."/>
            <person name="Arakawa K."/>
        </authorList>
    </citation>
    <scope>NUCLEOTIDE SEQUENCE [LARGE SCALE GENOMIC DNA]</scope>
</reference>
<comment type="caution">
    <text evidence="1">The sequence shown here is derived from an EMBL/GenBank/DDBJ whole genome shotgun (WGS) entry which is preliminary data.</text>
</comment>
<evidence type="ECO:0000313" key="1">
    <source>
        <dbReference type="EMBL" id="GBP52383.1"/>
    </source>
</evidence>
<dbReference type="AlphaFoldDB" id="A0A4C1WMY3"/>
<evidence type="ECO:0008006" key="3">
    <source>
        <dbReference type="Google" id="ProtNLM"/>
    </source>
</evidence>
<dbReference type="EMBL" id="BGZK01000601">
    <property type="protein sequence ID" value="GBP52383.1"/>
    <property type="molecule type" value="Genomic_DNA"/>
</dbReference>
<accession>A0A4C1WMY3</accession>